<evidence type="ECO:0000259" key="7">
    <source>
        <dbReference type="Pfam" id="PF01259"/>
    </source>
</evidence>
<dbReference type="AlphaFoldDB" id="A0A7R9MUH0"/>
<feature type="non-terminal residue" evidence="8">
    <location>
        <position position="1"/>
    </location>
</feature>
<keyword evidence="4" id="KW-0547">Nucleotide-binding</keyword>
<dbReference type="Proteomes" id="UP000728032">
    <property type="component" value="Unassembled WGS sequence"/>
</dbReference>
<evidence type="ECO:0000256" key="4">
    <source>
        <dbReference type="ARBA" id="ARBA00022741"/>
    </source>
</evidence>
<dbReference type="EMBL" id="CAJPVJ010055406">
    <property type="protein sequence ID" value="CAG2183606.1"/>
    <property type="molecule type" value="Genomic_DNA"/>
</dbReference>
<keyword evidence="3" id="KW-0436">Ligase</keyword>
<dbReference type="UniPathway" id="UPA00074">
    <property type="reaction ID" value="UER00131"/>
</dbReference>
<evidence type="ECO:0000256" key="6">
    <source>
        <dbReference type="ARBA" id="ARBA00022840"/>
    </source>
</evidence>
<evidence type="ECO:0000256" key="1">
    <source>
        <dbReference type="ARBA" id="ARBA00004672"/>
    </source>
</evidence>
<gene>
    <name evidence="8" type="ORF">ONB1V03_LOCUS23026</name>
</gene>
<protein>
    <recommendedName>
        <fullName evidence="2">phosphoribosylaminoimidazolesuccinocarboxamide synthase</fullName>
        <ecNumber evidence="2">6.3.2.6</ecNumber>
    </recommendedName>
</protein>
<evidence type="ECO:0000313" key="8">
    <source>
        <dbReference type="EMBL" id="CAD7666710.1"/>
    </source>
</evidence>
<sequence>MEGKGRITVETSSSIFSFLNAVGVQTAFVGRDNNTDNSFVAKHCEMIPIELVIRRIATGTFLNLNPDISEGFRFISPVVEIHIKDDTNHDPLWSIETLIEQKFVINGLLVDQKVVDKILKLSKLVYEILERVWHSIDYQ</sequence>
<evidence type="ECO:0000256" key="2">
    <source>
        <dbReference type="ARBA" id="ARBA00012217"/>
    </source>
</evidence>
<dbReference type="OrthoDB" id="9991235at2759"/>
<evidence type="ECO:0000313" key="9">
    <source>
        <dbReference type="Proteomes" id="UP000728032"/>
    </source>
</evidence>
<reference evidence="8" key="1">
    <citation type="submission" date="2020-11" db="EMBL/GenBank/DDBJ databases">
        <authorList>
            <person name="Tran Van P."/>
        </authorList>
    </citation>
    <scope>NUCLEOTIDE SEQUENCE</scope>
</reference>
<comment type="pathway">
    <text evidence="1">Purine metabolism; IMP biosynthesis via de novo pathway; 5-amino-1-(5-phospho-D-ribosyl)imidazole-4-carboxamide from 5-amino-1-(5-phospho-D-ribosyl)imidazole-4-carboxylate: step 1/2.</text>
</comment>
<evidence type="ECO:0000256" key="5">
    <source>
        <dbReference type="ARBA" id="ARBA00022755"/>
    </source>
</evidence>
<dbReference type="InterPro" id="IPR018236">
    <property type="entry name" value="SAICAR_synthetase_CS"/>
</dbReference>
<organism evidence="8">
    <name type="scientific">Oppiella nova</name>
    <dbReference type="NCBI Taxonomy" id="334625"/>
    <lineage>
        <taxon>Eukaryota</taxon>
        <taxon>Metazoa</taxon>
        <taxon>Ecdysozoa</taxon>
        <taxon>Arthropoda</taxon>
        <taxon>Chelicerata</taxon>
        <taxon>Arachnida</taxon>
        <taxon>Acari</taxon>
        <taxon>Acariformes</taxon>
        <taxon>Sarcoptiformes</taxon>
        <taxon>Oribatida</taxon>
        <taxon>Brachypylina</taxon>
        <taxon>Oppioidea</taxon>
        <taxon>Oppiidae</taxon>
        <taxon>Oppiella</taxon>
    </lineage>
</organism>
<proteinExistence type="predicted"/>
<accession>A0A7R9MUH0</accession>
<dbReference type="PANTHER" id="PTHR43599">
    <property type="entry name" value="MULTIFUNCTIONAL PROTEIN ADE2"/>
    <property type="match status" value="1"/>
</dbReference>
<dbReference type="GO" id="GO:0006189">
    <property type="term" value="P:'de novo' IMP biosynthetic process"/>
    <property type="evidence" value="ECO:0007669"/>
    <property type="project" value="UniProtKB-UniPathway"/>
</dbReference>
<name>A0A7R9MUH0_9ACAR</name>
<keyword evidence="5" id="KW-0658">Purine biosynthesis</keyword>
<dbReference type="GO" id="GO:0004639">
    <property type="term" value="F:phosphoribosylaminoimidazolesuccinocarboxamide synthase activity"/>
    <property type="evidence" value="ECO:0007669"/>
    <property type="project" value="UniProtKB-EC"/>
</dbReference>
<dbReference type="EMBL" id="OC970231">
    <property type="protein sequence ID" value="CAD7666710.1"/>
    <property type="molecule type" value="Genomic_DNA"/>
</dbReference>
<dbReference type="EC" id="6.3.2.6" evidence="2"/>
<feature type="domain" description="SAICAR synthetase/ADE2 N-terminal" evidence="7">
    <location>
        <begin position="1"/>
        <end position="136"/>
    </location>
</feature>
<dbReference type="GO" id="GO:0005524">
    <property type="term" value="F:ATP binding"/>
    <property type="evidence" value="ECO:0007669"/>
    <property type="project" value="UniProtKB-KW"/>
</dbReference>
<keyword evidence="6" id="KW-0067">ATP-binding</keyword>
<evidence type="ECO:0000256" key="3">
    <source>
        <dbReference type="ARBA" id="ARBA00022598"/>
    </source>
</evidence>
<dbReference type="InterPro" id="IPR028923">
    <property type="entry name" value="SAICAR_synt/ADE2_N"/>
</dbReference>
<dbReference type="PANTHER" id="PTHR43599:SF3">
    <property type="entry name" value="SI:DKEY-6E2.2"/>
    <property type="match status" value="1"/>
</dbReference>
<dbReference type="Gene3D" id="3.30.470.20">
    <property type="entry name" value="ATP-grasp fold, B domain"/>
    <property type="match status" value="1"/>
</dbReference>
<keyword evidence="9" id="KW-1185">Reference proteome</keyword>
<dbReference type="SUPFAM" id="SSF56104">
    <property type="entry name" value="SAICAR synthase-like"/>
    <property type="match status" value="1"/>
</dbReference>
<dbReference type="PROSITE" id="PS01057">
    <property type="entry name" value="SAICAR_SYNTHETASE_1"/>
    <property type="match status" value="1"/>
</dbReference>
<dbReference type="InterPro" id="IPR050089">
    <property type="entry name" value="SAICAR_synthetase"/>
</dbReference>
<dbReference type="Pfam" id="PF01259">
    <property type="entry name" value="SAICAR_synt"/>
    <property type="match status" value="1"/>
</dbReference>
<dbReference type="GO" id="GO:0005829">
    <property type="term" value="C:cytosol"/>
    <property type="evidence" value="ECO:0007669"/>
    <property type="project" value="TreeGrafter"/>
</dbReference>